<sequence length="100" mass="11799">MRRIANSRETIYNCNSTIFKNKICNQNGDVTKNHVDHLWEVTCDLLIKVKDFIKHINFQTKWLKGKMKDLISDRSTIKSEDPRLGSNPNKIYTVQYVRNN</sequence>
<evidence type="ECO:0000313" key="1">
    <source>
        <dbReference type="EMBL" id="KAK9146830.1"/>
    </source>
</evidence>
<accession>A0AAP0PM86</accession>
<gene>
    <name evidence="1" type="ORF">Sjap_006733</name>
</gene>
<dbReference type="AlphaFoldDB" id="A0AAP0PM86"/>
<keyword evidence="2" id="KW-1185">Reference proteome</keyword>
<reference evidence="1 2" key="1">
    <citation type="submission" date="2024-01" db="EMBL/GenBank/DDBJ databases">
        <title>Genome assemblies of Stephania.</title>
        <authorList>
            <person name="Yang L."/>
        </authorList>
    </citation>
    <scope>NUCLEOTIDE SEQUENCE [LARGE SCALE GENOMIC DNA]</scope>
    <source>
        <strain evidence="1">QJT</strain>
        <tissue evidence="1">Leaf</tissue>
    </source>
</reference>
<dbReference type="EMBL" id="JBBNAE010000002">
    <property type="protein sequence ID" value="KAK9146830.1"/>
    <property type="molecule type" value="Genomic_DNA"/>
</dbReference>
<comment type="caution">
    <text evidence="1">The sequence shown here is derived from an EMBL/GenBank/DDBJ whole genome shotgun (WGS) entry which is preliminary data.</text>
</comment>
<protein>
    <submittedName>
        <fullName evidence="1">Uncharacterized protein</fullName>
    </submittedName>
</protein>
<organism evidence="1 2">
    <name type="scientific">Stephania japonica</name>
    <dbReference type="NCBI Taxonomy" id="461633"/>
    <lineage>
        <taxon>Eukaryota</taxon>
        <taxon>Viridiplantae</taxon>
        <taxon>Streptophyta</taxon>
        <taxon>Embryophyta</taxon>
        <taxon>Tracheophyta</taxon>
        <taxon>Spermatophyta</taxon>
        <taxon>Magnoliopsida</taxon>
        <taxon>Ranunculales</taxon>
        <taxon>Menispermaceae</taxon>
        <taxon>Menispermoideae</taxon>
        <taxon>Cissampelideae</taxon>
        <taxon>Stephania</taxon>
    </lineage>
</organism>
<dbReference type="Proteomes" id="UP001417504">
    <property type="component" value="Unassembled WGS sequence"/>
</dbReference>
<name>A0AAP0PM86_9MAGN</name>
<proteinExistence type="predicted"/>
<evidence type="ECO:0000313" key="2">
    <source>
        <dbReference type="Proteomes" id="UP001417504"/>
    </source>
</evidence>